<evidence type="ECO:0000313" key="3">
    <source>
        <dbReference type="EMBL" id="CEA13711.1"/>
    </source>
</evidence>
<feature type="transmembrane region" description="Helical" evidence="1">
    <location>
        <begin position="43"/>
        <end position="64"/>
    </location>
</feature>
<evidence type="ECO:0000256" key="1">
    <source>
        <dbReference type="SAM" id="Phobius"/>
    </source>
</evidence>
<dbReference type="PATRIC" id="fig|2162.9.peg.1408"/>
<organism evidence="3">
    <name type="scientific">Methanobacterium formicicum</name>
    <dbReference type="NCBI Taxonomy" id="2162"/>
    <lineage>
        <taxon>Archaea</taxon>
        <taxon>Methanobacteriati</taxon>
        <taxon>Methanobacteriota</taxon>
        <taxon>Methanomada group</taxon>
        <taxon>Methanobacteria</taxon>
        <taxon>Methanobacteriales</taxon>
        <taxon>Methanobacteriaceae</taxon>
        <taxon>Methanobacterium</taxon>
    </lineage>
</organism>
<dbReference type="Pfam" id="PF13239">
    <property type="entry name" value="2TM"/>
    <property type="match status" value="1"/>
</dbReference>
<dbReference type="AlphaFoldDB" id="A0A090JW20"/>
<gene>
    <name evidence="3" type="ORF">DSM1535_1377</name>
</gene>
<keyword evidence="1" id="KW-0812">Transmembrane</keyword>
<evidence type="ECO:0000259" key="2">
    <source>
        <dbReference type="Pfam" id="PF13239"/>
    </source>
</evidence>
<protein>
    <submittedName>
        <fullName evidence="3">Putative membrane protein</fullName>
    </submittedName>
</protein>
<feature type="transmembrane region" description="Helical" evidence="1">
    <location>
        <begin position="16"/>
        <end position="37"/>
    </location>
</feature>
<dbReference type="InterPro" id="IPR025698">
    <property type="entry name" value="2TM_dom"/>
</dbReference>
<accession>A0A090JW20</accession>
<name>A0A090JW20_METFO</name>
<proteinExistence type="predicted"/>
<keyword evidence="1" id="KW-1133">Transmembrane helix</keyword>
<dbReference type="RefSeq" id="WP_048072893.1">
    <property type="nucleotide sequence ID" value="NZ_JARVXG010000028.1"/>
</dbReference>
<sequence length="65" mass="7134">MVESNETGKKSGKKGFLIHLLIYIVINLFLAIMNILTAPGYLWFLWVTGGWGIAVVIHGIAVFAS</sequence>
<dbReference type="KEGG" id="mfi:DSM1535_1377"/>
<dbReference type="EMBL" id="LN515531">
    <property type="protein sequence ID" value="CEA13711.1"/>
    <property type="molecule type" value="Genomic_DNA"/>
</dbReference>
<keyword evidence="1" id="KW-0472">Membrane</keyword>
<feature type="domain" description="2TM" evidence="2">
    <location>
        <begin position="12"/>
        <end position="64"/>
    </location>
</feature>
<reference evidence="3" key="1">
    <citation type="submission" date="2014-08" db="EMBL/GenBank/DDBJ databases">
        <authorList>
            <person name="Wibberg D."/>
        </authorList>
    </citation>
    <scope>NUCLEOTIDE SEQUENCE</scope>
</reference>